<dbReference type="SMART" id="SM00421">
    <property type="entry name" value="HTH_LUXR"/>
    <property type="match status" value="1"/>
</dbReference>
<dbReference type="Pfam" id="PF00196">
    <property type="entry name" value="GerE"/>
    <property type="match status" value="1"/>
</dbReference>
<reference evidence="5 6" key="1">
    <citation type="submission" date="2020-08" db="EMBL/GenBank/DDBJ databases">
        <title>Genome sequence of Acidovorax monticola KACC 19171T.</title>
        <authorList>
            <person name="Hyun D.-W."/>
            <person name="Bae J.-W."/>
        </authorList>
    </citation>
    <scope>NUCLEOTIDE SEQUENCE [LARGE SCALE GENOMIC DNA]</scope>
    <source>
        <strain evidence="5 6">KACC 19171</strain>
    </source>
</reference>
<proteinExistence type="predicted"/>
<dbReference type="EMBL" id="CP060790">
    <property type="protein sequence ID" value="QNP58387.1"/>
    <property type="molecule type" value="Genomic_DNA"/>
</dbReference>
<evidence type="ECO:0000256" key="1">
    <source>
        <dbReference type="ARBA" id="ARBA00023015"/>
    </source>
</evidence>
<name>A0A7H0HCX1_9BURK</name>
<dbReference type="RefSeq" id="WP_187735375.1">
    <property type="nucleotide sequence ID" value="NZ_CP060790.1"/>
</dbReference>
<accession>A0A7H0HCX1</accession>
<evidence type="ECO:0000256" key="2">
    <source>
        <dbReference type="ARBA" id="ARBA00023125"/>
    </source>
</evidence>
<protein>
    <submittedName>
        <fullName evidence="5">Helix-turn-helix transcriptional regulator</fullName>
    </submittedName>
</protein>
<dbReference type="CDD" id="cd06170">
    <property type="entry name" value="LuxR_C_like"/>
    <property type="match status" value="1"/>
</dbReference>
<dbReference type="SUPFAM" id="SSF55781">
    <property type="entry name" value="GAF domain-like"/>
    <property type="match status" value="1"/>
</dbReference>
<keyword evidence="1" id="KW-0805">Transcription regulation</keyword>
<keyword evidence="3" id="KW-0804">Transcription</keyword>
<evidence type="ECO:0000313" key="6">
    <source>
        <dbReference type="Proteomes" id="UP000516057"/>
    </source>
</evidence>
<dbReference type="PANTHER" id="PTHR44688:SF16">
    <property type="entry name" value="DNA-BINDING TRANSCRIPTIONAL ACTIVATOR DEVR_DOSR"/>
    <property type="match status" value="1"/>
</dbReference>
<dbReference type="InterPro" id="IPR000792">
    <property type="entry name" value="Tscrpt_reg_LuxR_C"/>
</dbReference>
<dbReference type="AlphaFoldDB" id="A0A7H0HCX1"/>
<dbReference type="InterPro" id="IPR036388">
    <property type="entry name" value="WH-like_DNA-bd_sf"/>
</dbReference>
<sequence length="373" mass="41019">MPHRSRSQQQAIARLHHMACLDSTGPHLIAPVLRELRRIVAFDSGGYFYPSDAGAPGGYVESPGLLAVMPDYFDERVQRSEGQVLSRRLGDFSLALAKPSVLEHGQLLAVSRAVLYRSDYYEAIMRPADLQTWVALPLRASQGRVLGKLSLFRHGSAAALRPFTPGELSTLERLQACLARVLQPGEFEADDCAAQDNGLLIVTPHGRLLWTSPEAERLLSLAFGWRWRGAGGALPHELQLLLQRLQWAGQGPSDTSLPQTEWHTAGGWFSLRATRMTAAVGEGDAVALYITQRVARGTRLLETLQGWSLPPRQHALAYWMARGCSEAMIAERLGVSLPTVVHHRRALYERLGVQDRQGLFAQMLAAPGAQAEA</sequence>
<dbReference type="Pfam" id="PF01590">
    <property type="entry name" value="GAF"/>
    <property type="match status" value="1"/>
</dbReference>
<dbReference type="GO" id="GO:0003677">
    <property type="term" value="F:DNA binding"/>
    <property type="evidence" value="ECO:0007669"/>
    <property type="project" value="UniProtKB-KW"/>
</dbReference>
<keyword evidence="6" id="KW-1185">Reference proteome</keyword>
<dbReference type="InterPro" id="IPR016032">
    <property type="entry name" value="Sig_transdc_resp-reg_C-effctor"/>
</dbReference>
<organism evidence="5 6">
    <name type="scientific">Paenacidovorax monticola</name>
    <dbReference type="NCBI Taxonomy" id="1926868"/>
    <lineage>
        <taxon>Bacteria</taxon>
        <taxon>Pseudomonadati</taxon>
        <taxon>Pseudomonadota</taxon>
        <taxon>Betaproteobacteria</taxon>
        <taxon>Burkholderiales</taxon>
        <taxon>Comamonadaceae</taxon>
        <taxon>Paenacidovorax</taxon>
    </lineage>
</organism>
<feature type="domain" description="HTH luxR-type" evidence="4">
    <location>
        <begin position="306"/>
        <end position="363"/>
    </location>
</feature>
<dbReference type="PANTHER" id="PTHR44688">
    <property type="entry name" value="DNA-BINDING TRANSCRIPTIONAL ACTIVATOR DEVR_DOSR"/>
    <property type="match status" value="1"/>
</dbReference>
<keyword evidence="2" id="KW-0238">DNA-binding</keyword>
<dbReference type="SUPFAM" id="SSF46894">
    <property type="entry name" value="C-terminal effector domain of the bipartite response regulators"/>
    <property type="match status" value="1"/>
</dbReference>
<dbReference type="InterPro" id="IPR003018">
    <property type="entry name" value="GAF"/>
</dbReference>
<dbReference type="Gene3D" id="1.10.10.10">
    <property type="entry name" value="Winged helix-like DNA-binding domain superfamily/Winged helix DNA-binding domain"/>
    <property type="match status" value="1"/>
</dbReference>
<dbReference type="Proteomes" id="UP000516057">
    <property type="component" value="Chromosome"/>
</dbReference>
<gene>
    <name evidence="5" type="ORF">H9L24_15285</name>
</gene>
<evidence type="ECO:0000313" key="5">
    <source>
        <dbReference type="EMBL" id="QNP58387.1"/>
    </source>
</evidence>
<evidence type="ECO:0000259" key="4">
    <source>
        <dbReference type="SMART" id="SM00421"/>
    </source>
</evidence>
<dbReference type="KEGG" id="amon:H9L24_15285"/>
<dbReference type="GO" id="GO:0006355">
    <property type="term" value="P:regulation of DNA-templated transcription"/>
    <property type="evidence" value="ECO:0007669"/>
    <property type="project" value="InterPro"/>
</dbReference>
<evidence type="ECO:0000256" key="3">
    <source>
        <dbReference type="ARBA" id="ARBA00023163"/>
    </source>
</evidence>